<evidence type="ECO:0000256" key="5">
    <source>
        <dbReference type="ARBA" id="ARBA00022729"/>
    </source>
</evidence>
<dbReference type="Proteomes" id="UP000289703">
    <property type="component" value="Unassembled WGS sequence"/>
</dbReference>
<sequence length="783" mass="89802">MNCYHRMNLKSLVLLAFILLVCKVHATERKQKMHGVVCDQKDKSPIAFATVSLHQQRDTSLITGTTSNQDGYFEIGQVENGNYLLRISFVGYQTCMLPIRLSEKNNFNLGTVPLREENFHMAEAVVVGERIKAKTIDNGTRFFMNKKIYNSSNSGVDILTQLPGVQVDLMKNISLEGSSNIKILVDGKERDKQYLEQLDARQIDRVEIIRDPGAKYDASITGVIHVILKEREVGMSGHIFSEIPTNTQEIFLDPTCGLNFNNKKLNLYTSYNGNLRYFDNTEENTKILNTSNGLHTFYSALDLRQKNWKHNIHMGADYYLDSRNQFSLYAFLCPENQSFEGRAEMEGNTNGQINLKKTSARIEKNDYILSHYSMYYKHLFLRKGREIAFDLNYFRLRGEHSIWYENQENKELNGIKPQNQFVGFRMDYTSPVGSDLKVDAGWKSQLRNMEDRNSTDFNYQEDIHAAYMALSGKKNKMKASLGLRGEYSYAGLNVGEKKDEISFLPNLQLTWQVSKKQSFRFNYRKSITRPHVYQLSPIATRIDPVSIKRGNPDLIPALHHRISLNYSSALGKSYVSVQMYHSISNDLIQNHAFINQEQLLENNIANLADRKEYGLKLSAALSFGKSIGITPYLKMYHRSDRPNPLARQLDISAKNSSGYEFGCSSRVNVTNELSASCTFQYISPTYDLQNRRYYNAIYMCSLNQSFKSGLKLGISSTIPLKKDFTYSAVRSSGPDYHSNTKGQVHVSTFFVRLQASYQFKWGKQRAKIERQNRVEEEKQGKGF</sequence>
<dbReference type="GO" id="GO:0015344">
    <property type="term" value="F:siderophore uptake transmembrane transporter activity"/>
    <property type="evidence" value="ECO:0007669"/>
    <property type="project" value="TreeGrafter"/>
</dbReference>
<keyword evidence="2" id="KW-0813">Transport</keyword>
<evidence type="ECO:0000256" key="6">
    <source>
        <dbReference type="ARBA" id="ARBA00023136"/>
    </source>
</evidence>
<keyword evidence="5 8" id="KW-0732">Signal</keyword>
<dbReference type="Gene3D" id="2.170.130.10">
    <property type="entry name" value="TonB-dependent receptor, plug domain"/>
    <property type="match status" value="1"/>
</dbReference>
<feature type="domain" description="Outer membrane protein beta-barrel" evidence="9">
    <location>
        <begin position="378"/>
        <end position="739"/>
    </location>
</feature>
<evidence type="ECO:0000256" key="4">
    <source>
        <dbReference type="ARBA" id="ARBA00022692"/>
    </source>
</evidence>
<keyword evidence="11" id="KW-1185">Reference proteome</keyword>
<name>A0A4Q1JMR3_9BACT</name>
<dbReference type="GO" id="GO:0009279">
    <property type="term" value="C:cell outer membrane"/>
    <property type="evidence" value="ECO:0007669"/>
    <property type="project" value="UniProtKB-SubCell"/>
</dbReference>
<keyword evidence="6" id="KW-0472">Membrane</keyword>
<dbReference type="PANTHER" id="PTHR30069">
    <property type="entry name" value="TONB-DEPENDENT OUTER MEMBRANE RECEPTOR"/>
    <property type="match status" value="1"/>
</dbReference>
<evidence type="ECO:0000256" key="8">
    <source>
        <dbReference type="SAM" id="SignalP"/>
    </source>
</evidence>
<dbReference type="OrthoDB" id="603275at2"/>
<dbReference type="SUPFAM" id="SSF49464">
    <property type="entry name" value="Carboxypeptidase regulatory domain-like"/>
    <property type="match status" value="1"/>
</dbReference>
<reference evidence="10 11" key="1">
    <citation type="submission" date="2019-01" db="EMBL/GenBank/DDBJ databases">
        <title>Ancylomarina salipaludis sp. nov., isolated from a salt marsh.</title>
        <authorList>
            <person name="Yoon J.-H."/>
        </authorList>
    </citation>
    <scope>NUCLEOTIDE SEQUENCE [LARGE SCALE GENOMIC DNA]</scope>
    <source>
        <strain evidence="10 11">SHSM-M15</strain>
    </source>
</reference>
<keyword evidence="4" id="KW-0812">Transmembrane</keyword>
<dbReference type="EMBL" id="SAXA01000004">
    <property type="protein sequence ID" value="RXQ95890.1"/>
    <property type="molecule type" value="Genomic_DNA"/>
</dbReference>
<evidence type="ECO:0000256" key="2">
    <source>
        <dbReference type="ARBA" id="ARBA00022448"/>
    </source>
</evidence>
<dbReference type="PANTHER" id="PTHR30069:SF29">
    <property type="entry name" value="HEMOGLOBIN AND HEMOGLOBIN-HAPTOGLOBIN-BINDING PROTEIN 1-RELATED"/>
    <property type="match status" value="1"/>
</dbReference>
<proteinExistence type="predicted"/>
<comment type="caution">
    <text evidence="10">The sequence shown here is derived from an EMBL/GenBank/DDBJ whole genome shotgun (WGS) entry which is preliminary data.</text>
</comment>
<evidence type="ECO:0000259" key="9">
    <source>
        <dbReference type="Pfam" id="PF14905"/>
    </source>
</evidence>
<gene>
    <name evidence="10" type="ORF">EO244_06175</name>
</gene>
<evidence type="ECO:0000256" key="1">
    <source>
        <dbReference type="ARBA" id="ARBA00004571"/>
    </source>
</evidence>
<evidence type="ECO:0000256" key="3">
    <source>
        <dbReference type="ARBA" id="ARBA00022452"/>
    </source>
</evidence>
<organism evidence="10 11">
    <name type="scientific">Ancylomarina salipaludis</name>
    <dbReference type="NCBI Taxonomy" id="2501299"/>
    <lineage>
        <taxon>Bacteria</taxon>
        <taxon>Pseudomonadati</taxon>
        <taxon>Bacteroidota</taxon>
        <taxon>Bacteroidia</taxon>
        <taxon>Marinilabiliales</taxon>
        <taxon>Marinifilaceae</taxon>
        <taxon>Ancylomarina</taxon>
    </lineage>
</organism>
<dbReference type="InterPro" id="IPR037066">
    <property type="entry name" value="Plug_dom_sf"/>
</dbReference>
<comment type="subcellular location">
    <subcellularLocation>
        <location evidence="1">Cell outer membrane</location>
        <topology evidence="1">Multi-pass membrane protein</topology>
    </subcellularLocation>
</comment>
<evidence type="ECO:0000256" key="7">
    <source>
        <dbReference type="ARBA" id="ARBA00023237"/>
    </source>
</evidence>
<keyword evidence="3" id="KW-1134">Transmembrane beta strand</keyword>
<accession>A0A4Q1JMR3</accession>
<dbReference type="Gene3D" id="2.60.40.1120">
    <property type="entry name" value="Carboxypeptidase-like, regulatory domain"/>
    <property type="match status" value="1"/>
</dbReference>
<dbReference type="Pfam" id="PF13715">
    <property type="entry name" value="CarbopepD_reg_2"/>
    <property type="match status" value="1"/>
</dbReference>
<feature type="signal peptide" evidence="8">
    <location>
        <begin position="1"/>
        <end position="26"/>
    </location>
</feature>
<dbReference type="SUPFAM" id="SSF56935">
    <property type="entry name" value="Porins"/>
    <property type="match status" value="1"/>
</dbReference>
<evidence type="ECO:0000313" key="11">
    <source>
        <dbReference type="Proteomes" id="UP000289703"/>
    </source>
</evidence>
<evidence type="ECO:0000313" key="10">
    <source>
        <dbReference type="EMBL" id="RXQ95890.1"/>
    </source>
</evidence>
<feature type="chain" id="PRO_5020776859" description="Outer membrane protein beta-barrel domain-containing protein" evidence="8">
    <location>
        <begin position="27"/>
        <end position="783"/>
    </location>
</feature>
<dbReference type="InterPro" id="IPR041700">
    <property type="entry name" value="OMP_b-brl_3"/>
</dbReference>
<dbReference type="AlphaFoldDB" id="A0A4Q1JMR3"/>
<dbReference type="GO" id="GO:0044718">
    <property type="term" value="P:siderophore transmembrane transport"/>
    <property type="evidence" value="ECO:0007669"/>
    <property type="project" value="TreeGrafter"/>
</dbReference>
<dbReference type="InterPro" id="IPR036942">
    <property type="entry name" value="Beta-barrel_TonB_sf"/>
</dbReference>
<dbReference type="InterPro" id="IPR008969">
    <property type="entry name" value="CarboxyPept-like_regulatory"/>
</dbReference>
<dbReference type="Pfam" id="PF14905">
    <property type="entry name" value="OMP_b-brl_3"/>
    <property type="match status" value="1"/>
</dbReference>
<keyword evidence="7" id="KW-0998">Cell outer membrane</keyword>
<dbReference type="InterPro" id="IPR039426">
    <property type="entry name" value="TonB-dep_rcpt-like"/>
</dbReference>
<dbReference type="Gene3D" id="2.40.170.20">
    <property type="entry name" value="TonB-dependent receptor, beta-barrel domain"/>
    <property type="match status" value="1"/>
</dbReference>
<protein>
    <recommendedName>
        <fullName evidence="9">Outer membrane protein beta-barrel domain-containing protein</fullName>
    </recommendedName>
</protein>